<comment type="function">
    <text evidence="6">Catalyzes the interconversion of beta-pyran and beta-furan forms of D-ribose.</text>
</comment>
<keyword evidence="5 6" id="KW-0119">Carbohydrate metabolism</keyword>
<evidence type="ECO:0000313" key="8">
    <source>
        <dbReference type="Proteomes" id="UP000707138"/>
    </source>
</evidence>
<comment type="caution">
    <text evidence="7">The sequence shown here is derived from an EMBL/GenBank/DDBJ whole genome shotgun (WGS) entry which is preliminary data.</text>
</comment>
<organism evidence="7 8">
    <name type="scientific">Veillonella magna</name>
    <dbReference type="NCBI Taxonomy" id="464322"/>
    <lineage>
        <taxon>Bacteria</taxon>
        <taxon>Bacillati</taxon>
        <taxon>Bacillota</taxon>
        <taxon>Negativicutes</taxon>
        <taxon>Veillonellales</taxon>
        <taxon>Veillonellaceae</taxon>
        <taxon>Veillonella</taxon>
    </lineage>
</organism>
<keyword evidence="8" id="KW-1185">Reference proteome</keyword>
<protein>
    <recommendedName>
        <fullName evidence="2 6">D-ribose pyranase</fullName>
        <ecNumber evidence="2 6">5.4.99.62</ecNumber>
    </recommendedName>
</protein>
<dbReference type="NCBIfam" id="NF008761">
    <property type="entry name" value="PRK11797.1"/>
    <property type="match status" value="1"/>
</dbReference>
<feature type="binding site" evidence="6">
    <location>
        <position position="28"/>
    </location>
    <ligand>
        <name>substrate</name>
    </ligand>
</feature>
<dbReference type="Gene3D" id="3.40.1650.10">
    <property type="entry name" value="RbsD-like domain"/>
    <property type="match status" value="1"/>
</dbReference>
<dbReference type="GO" id="GO:0062193">
    <property type="term" value="F:D-ribose pyranase activity"/>
    <property type="evidence" value="ECO:0007669"/>
    <property type="project" value="UniProtKB-EC"/>
</dbReference>
<comment type="catalytic activity">
    <reaction evidence="1 6">
        <text>beta-D-ribopyranose = beta-D-ribofuranose</text>
        <dbReference type="Rhea" id="RHEA:25432"/>
        <dbReference type="ChEBI" id="CHEBI:27476"/>
        <dbReference type="ChEBI" id="CHEBI:47002"/>
        <dbReference type="EC" id="5.4.99.62"/>
    </reaction>
</comment>
<dbReference type="Proteomes" id="UP000707138">
    <property type="component" value="Unassembled WGS sequence"/>
</dbReference>
<evidence type="ECO:0000256" key="4">
    <source>
        <dbReference type="ARBA" id="ARBA00023235"/>
    </source>
</evidence>
<proteinExistence type="inferred from homology"/>
<comment type="similarity">
    <text evidence="6">Belongs to the RbsD / FucU family. RbsD subfamily.</text>
</comment>
<feature type="active site" description="Proton donor" evidence="6">
    <location>
        <position position="20"/>
    </location>
</feature>
<evidence type="ECO:0000256" key="1">
    <source>
        <dbReference type="ARBA" id="ARBA00000223"/>
    </source>
</evidence>
<dbReference type="RefSeq" id="WP_205087809.1">
    <property type="nucleotide sequence ID" value="NZ_JACJLA010000008.1"/>
</dbReference>
<comment type="subcellular location">
    <subcellularLocation>
        <location evidence="6">Cytoplasm</location>
    </subcellularLocation>
</comment>
<evidence type="ECO:0000256" key="3">
    <source>
        <dbReference type="ARBA" id="ARBA00022490"/>
    </source>
</evidence>
<evidence type="ECO:0000256" key="2">
    <source>
        <dbReference type="ARBA" id="ARBA00012862"/>
    </source>
</evidence>
<dbReference type="EMBL" id="JACJLA010000008">
    <property type="protein sequence ID" value="MBM6912748.1"/>
    <property type="molecule type" value="Genomic_DNA"/>
</dbReference>
<feature type="binding site" evidence="6">
    <location>
        <begin position="122"/>
        <end position="124"/>
    </location>
    <ligand>
        <name>substrate</name>
    </ligand>
</feature>
<comment type="pathway">
    <text evidence="6">Carbohydrate metabolism; D-ribose degradation; D-ribose 5-phosphate from beta-D-ribopyranose: step 1/2.</text>
</comment>
<dbReference type="SUPFAM" id="SSF102546">
    <property type="entry name" value="RbsD-like"/>
    <property type="match status" value="1"/>
</dbReference>
<dbReference type="HAMAP" id="MF_01661">
    <property type="entry name" value="D_rib_pyranase"/>
    <property type="match status" value="1"/>
</dbReference>
<comment type="subunit">
    <text evidence="6">Homodecamer.</text>
</comment>
<dbReference type="PANTHER" id="PTHR37831:SF1">
    <property type="entry name" value="D-RIBOSE PYRANASE"/>
    <property type="match status" value="1"/>
</dbReference>
<dbReference type="InterPro" id="IPR023750">
    <property type="entry name" value="RbsD-like_sf"/>
</dbReference>
<keyword evidence="3 6" id="KW-0963">Cytoplasm</keyword>
<dbReference type="EC" id="5.4.99.62" evidence="2 6"/>
<evidence type="ECO:0000256" key="5">
    <source>
        <dbReference type="ARBA" id="ARBA00023277"/>
    </source>
</evidence>
<dbReference type="PANTHER" id="PTHR37831">
    <property type="entry name" value="D-RIBOSE PYRANASE"/>
    <property type="match status" value="1"/>
</dbReference>
<dbReference type="Pfam" id="PF05025">
    <property type="entry name" value="RbsD_FucU"/>
    <property type="match status" value="1"/>
</dbReference>
<sequence>MQKGGILNSHIAKVLADLGHTDTICIGDCGLPVPEGVQKIDVALTFGVPSFADVLRLVTKHMRVEAIHIGEPMEAENPVNYAIVDELFPVNRFDRRITSHEEFKEATRHCKCIIRTGEATPYSNIILQADCIFAPER</sequence>
<dbReference type="InterPro" id="IPR023064">
    <property type="entry name" value="D-ribose_pyranase"/>
</dbReference>
<accession>A0ABS2GHL3</accession>
<gene>
    <name evidence="6 7" type="primary">rbsD</name>
    <name evidence="7" type="ORF">H6A01_05350</name>
</gene>
<reference evidence="7 8" key="1">
    <citation type="journal article" date="2021" name="Sci. Rep.">
        <title>The distribution of antibiotic resistance genes in chicken gut microbiota commensals.</title>
        <authorList>
            <person name="Juricova H."/>
            <person name="Matiasovicova J."/>
            <person name="Kubasova T."/>
            <person name="Cejkova D."/>
            <person name="Rychlik I."/>
        </authorList>
    </citation>
    <scope>NUCLEOTIDE SEQUENCE [LARGE SCALE GENOMIC DNA]</scope>
    <source>
        <strain evidence="7 8">An537</strain>
    </source>
</reference>
<dbReference type="InterPro" id="IPR007721">
    <property type="entry name" value="RbsD_FucU"/>
</dbReference>
<name>A0ABS2GHL3_9FIRM</name>
<evidence type="ECO:0000313" key="7">
    <source>
        <dbReference type="EMBL" id="MBM6912748.1"/>
    </source>
</evidence>
<keyword evidence="4 6" id="KW-0413">Isomerase</keyword>
<evidence type="ECO:0000256" key="6">
    <source>
        <dbReference type="HAMAP-Rule" id="MF_01661"/>
    </source>
</evidence>
<feature type="binding site" evidence="6">
    <location>
        <position position="100"/>
    </location>
    <ligand>
        <name>substrate</name>
    </ligand>
</feature>